<dbReference type="Gene3D" id="3.30.70.1020">
    <property type="entry name" value="Trehalose-6-phosphate phosphatase related protein, domain 2"/>
    <property type="match status" value="1"/>
</dbReference>
<dbReference type="InterPro" id="IPR036412">
    <property type="entry name" value="HAD-like_sf"/>
</dbReference>
<comment type="similarity">
    <text evidence="2">Belongs to the glycosyltransferase 20 family.</text>
</comment>
<dbReference type="NCBIfam" id="NF011071">
    <property type="entry name" value="PRK14501.1"/>
    <property type="match status" value="1"/>
</dbReference>
<evidence type="ECO:0000256" key="2">
    <source>
        <dbReference type="ARBA" id="ARBA00008799"/>
    </source>
</evidence>
<proteinExistence type="inferred from homology"/>
<dbReference type="InterPro" id="IPR003337">
    <property type="entry name" value="Trehalose_PPase"/>
</dbReference>
<dbReference type="NCBIfam" id="TIGR01484">
    <property type="entry name" value="HAD-SF-IIB"/>
    <property type="match status" value="1"/>
</dbReference>
<dbReference type="Gene3D" id="3.40.50.2000">
    <property type="entry name" value="Glycogen Phosphorylase B"/>
    <property type="match status" value="2"/>
</dbReference>
<dbReference type="SUPFAM" id="SSF53756">
    <property type="entry name" value="UDP-Glycosyltransferase/glycogen phosphorylase"/>
    <property type="match status" value="1"/>
</dbReference>
<dbReference type="Proteomes" id="UP000664052">
    <property type="component" value="Unassembled WGS sequence"/>
</dbReference>
<evidence type="ECO:0000256" key="1">
    <source>
        <dbReference type="ARBA" id="ARBA00006330"/>
    </source>
</evidence>
<keyword evidence="4" id="KW-1185">Reference proteome</keyword>
<dbReference type="PANTHER" id="PTHR10788:SF106">
    <property type="entry name" value="BCDNA.GH08860"/>
    <property type="match status" value="1"/>
</dbReference>
<gene>
    <name evidence="3" type="ORF">JYK02_16230</name>
</gene>
<dbReference type="NCBIfam" id="TIGR00685">
    <property type="entry name" value="T6PP"/>
    <property type="match status" value="1"/>
</dbReference>
<dbReference type="SUPFAM" id="SSF56784">
    <property type="entry name" value="HAD-like"/>
    <property type="match status" value="1"/>
</dbReference>
<dbReference type="CDD" id="cd03788">
    <property type="entry name" value="GT20_TPS"/>
    <property type="match status" value="1"/>
</dbReference>
<dbReference type="RefSeq" id="WP_207052094.1">
    <property type="nucleotide sequence ID" value="NZ_JAFIMU010000007.1"/>
</dbReference>
<organism evidence="3 4">
    <name type="scientific">Corallococcus macrosporus</name>
    <dbReference type="NCBI Taxonomy" id="35"/>
    <lineage>
        <taxon>Bacteria</taxon>
        <taxon>Pseudomonadati</taxon>
        <taxon>Myxococcota</taxon>
        <taxon>Myxococcia</taxon>
        <taxon>Myxococcales</taxon>
        <taxon>Cystobacterineae</taxon>
        <taxon>Myxococcaceae</taxon>
        <taxon>Corallococcus</taxon>
    </lineage>
</organism>
<dbReference type="InterPro" id="IPR006379">
    <property type="entry name" value="HAD-SF_hydro_IIB"/>
</dbReference>
<name>A0ABS3DEV1_9BACT</name>
<comment type="caution">
    <text evidence="3">The sequence shown here is derived from an EMBL/GenBank/DDBJ whole genome shotgun (WGS) entry which is preliminary data.</text>
</comment>
<evidence type="ECO:0000313" key="4">
    <source>
        <dbReference type="Proteomes" id="UP000664052"/>
    </source>
</evidence>
<protein>
    <submittedName>
        <fullName evidence="3">Bifunctional alpha,alpha-trehalose-phosphate synthase (UDP-forming)/trehalose-phosphatase</fullName>
    </submittedName>
</protein>
<sequence length="724" mass="81113">MARLLLVSNRLPVTVKAEKDSVSVVRSAGGLATGLSRPHERSGGLWIGWPGDVSRLTDAQRTQVEQQLSDLRCVPLYLSASEVSRFYEGYSNRVLWPLCHYMLDRVPRQDRDWDAYRKANERFADLAAKHYQPGDTIWVHDYQLMLVPGMLRKRLPQARIGYFHHIPFPSSEIFSTLPRRVELLEGLLGADLIGFHAVSYVRHFSGTLLRHLGLDTDIDRVLFQGREVRVGAFPMGIDAAAFESLAQEPAVLDEVKTLHGRAQGERLLVGIDRLDYTKGIPRRLLAVQRVLERDPSLRGRLRFIQVAVPSRTQVQAYAEYRETVDELVGRINGLYGTVHSTPVHYLYRSLNEKQLVSLYRGADVMLVTPVRDGMNLVAKEFCAARPDEDGVLVLSEFAGAAAEMRDALQVNPYDVEDMADAIEQALKMPQAERQERMRSLRAGVKSRDVHWWVSSFLDRLQGLPSQAEKPPLPDGMAALDKLKGPGRKVLFLDYDGTLVGFAPTPEMAAPDAELITLLKELCARPDVSVHIVSGRPRETLEAWFGELPLGLHAEHGLWSRMRRGQPWQALPGASFEWKSKVKPVLDAFAARVTGSFVEEKTASLAWHYRKVDAEFGALQARELRLLLFEQFSQEPMHILPGDRVVEVRPKGVHKGRVVPEVLKQEGPDVRVMALGDDVTDEDLFAAVPQGGGITVHAGNKHTRAGYRVEGPPEVRRLLKALLGK</sequence>
<comment type="similarity">
    <text evidence="1">In the C-terminal section; belongs to the trehalose phosphatase family.</text>
</comment>
<dbReference type="Gene3D" id="3.40.50.1000">
    <property type="entry name" value="HAD superfamily/HAD-like"/>
    <property type="match status" value="1"/>
</dbReference>
<dbReference type="EMBL" id="JAFIMU010000007">
    <property type="protein sequence ID" value="MBN8229060.1"/>
    <property type="molecule type" value="Genomic_DNA"/>
</dbReference>
<evidence type="ECO:0000313" key="3">
    <source>
        <dbReference type="EMBL" id="MBN8229060.1"/>
    </source>
</evidence>
<dbReference type="InterPro" id="IPR001830">
    <property type="entry name" value="Glyco_trans_20"/>
</dbReference>
<dbReference type="PANTHER" id="PTHR10788">
    <property type="entry name" value="TREHALOSE-6-PHOSPHATE SYNTHASE"/>
    <property type="match status" value="1"/>
</dbReference>
<dbReference type="CDD" id="cd01627">
    <property type="entry name" value="HAD_TPP"/>
    <property type="match status" value="1"/>
</dbReference>
<dbReference type="Pfam" id="PF02358">
    <property type="entry name" value="Trehalose_PPase"/>
    <property type="match status" value="1"/>
</dbReference>
<dbReference type="Pfam" id="PF00982">
    <property type="entry name" value="Glyco_transf_20"/>
    <property type="match status" value="1"/>
</dbReference>
<dbReference type="InterPro" id="IPR023214">
    <property type="entry name" value="HAD_sf"/>
</dbReference>
<reference evidence="3 4" key="1">
    <citation type="submission" date="2021-02" db="EMBL/GenBank/DDBJ databases">
        <title>De Novo genome assembly of isolated myxobacteria.</title>
        <authorList>
            <person name="Stevens D.C."/>
        </authorList>
    </citation>
    <scope>NUCLEOTIDE SEQUENCE [LARGE SCALE GENOMIC DNA]</scope>
    <source>
        <strain evidence="3 4">ATCC 29039</strain>
    </source>
</reference>
<accession>A0ABS3DEV1</accession>